<evidence type="ECO:0000256" key="3">
    <source>
        <dbReference type="ARBA" id="ARBA00022692"/>
    </source>
</evidence>
<evidence type="ECO:0000256" key="2">
    <source>
        <dbReference type="ARBA" id="ARBA00009142"/>
    </source>
</evidence>
<feature type="transmembrane region" description="Helical" evidence="6">
    <location>
        <begin position="6"/>
        <end position="29"/>
    </location>
</feature>
<feature type="transmembrane region" description="Helical" evidence="6">
    <location>
        <begin position="202"/>
        <end position="224"/>
    </location>
</feature>
<keyword evidence="6" id="KW-1003">Cell membrane</keyword>
<comment type="caution">
    <text evidence="7">The sequence shown here is derived from an EMBL/GenBank/DDBJ whole genome shotgun (WGS) entry which is preliminary data.</text>
</comment>
<keyword evidence="4 6" id="KW-1133">Transmembrane helix</keyword>
<dbReference type="EMBL" id="PPWZ01000093">
    <property type="protein sequence ID" value="POH35934.1"/>
    <property type="molecule type" value="Genomic_DNA"/>
</dbReference>
<gene>
    <name evidence="7" type="ORF">C2R26_11205</name>
</gene>
<protein>
    <recommendedName>
        <fullName evidence="6">Probable membrane transporter protein</fullName>
    </recommendedName>
</protein>
<comment type="similarity">
    <text evidence="2 6">Belongs to the 4-toluene sulfonate uptake permease (TSUP) (TC 2.A.102) family.</text>
</comment>
<evidence type="ECO:0000256" key="6">
    <source>
        <dbReference type="RuleBase" id="RU363041"/>
    </source>
</evidence>
<comment type="subcellular location">
    <subcellularLocation>
        <location evidence="6">Cell membrane</location>
        <topology evidence="6">Multi-pass membrane protein</topology>
    </subcellularLocation>
    <subcellularLocation>
        <location evidence="1">Membrane</location>
        <topology evidence="1">Multi-pass membrane protein</topology>
    </subcellularLocation>
</comment>
<evidence type="ECO:0000256" key="1">
    <source>
        <dbReference type="ARBA" id="ARBA00004141"/>
    </source>
</evidence>
<dbReference type="AlphaFoldDB" id="A0A2P4R3V2"/>
<dbReference type="Pfam" id="PF01925">
    <property type="entry name" value="TauE"/>
    <property type="match status" value="1"/>
</dbReference>
<keyword evidence="3 6" id="KW-0812">Transmembrane</keyword>
<dbReference type="PANTHER" id="PTHR43701:SF2">
    <property type="entry name" value="MEMBRANE TRANSPORTER PROTEIN YJNA-RELATED"/>
    <property type="match status" value="1"/>
</dbReference>
<dbReference type="InterPro" id="IPR002781">
    <property type="entry name" value="TM_pro_TauE-like"/>
</dbReference>
<dbReference type="GO" id="GO:0005886">
    <property type="term" value="C:plasma membrane"/>
    <property type="evidence" value="ECO:0007669"/>
    <property type="project" value="UniProtKB-SubCell"/>
</dbReference>
<sequence length="260" mass="28154">MFKALLYVLIIGVANTIGAISGMGGGLIIKPTLQLLDIDNVILINFYSSFAVFVMSISSTWKQLQSDNKIEIETAIGLSIGSIIGGMLGDWSFKLLHSAIGNDQSVVIQMILVIISLIASLILVCGMIKPLNLESDFLMVIVGLFLGWLSTLLGIGGGPINIACFIFIFGIGMRKATIYSIITIFFSQGAKLIQAIVTKNVFGLDLLVLVAITFAAIFGGWIGAKINNNITEKHIIIIYNSVVFFVLFLDSINLIEYLIL</sequence>
<evidence type="ECO:0000256" key="5">
    <source>
        <dbReference type="ARBA" id="ARBA00023136"/>
    </source>
</evidence>
<feature type="transmembrane region" description="Helical" evidence="6">
    <location>
        <begin position="176"/>
        <end position="196"/>
    </location>
</feature>
<evidence type="ECO:0000313" key="7">
    <source>
        <dbReference type="EMBL" id="POH35934.1"/>
    </source>
</evidence>
<accession>A0A2P4R3V2</accession>
<name>A0A2P4R3V2_9LACO</name>
<feature type="transmembrane region" description="Helical" evidence="6">
    <location>
        <begin position="137"/>
        <end position="169"/>
    </location>
</feature>
<feature type="transmembrane region" description="Helical" evidence="6">
    <location>
        <begin position="236"/>
        <end position="259"/>
    </location>
</feature>
<evidence type="ECO:0000256" key="4">
    <source>
        <dbReference type="ARBA" id="ARBA00022989"/>
    </source>
</evidence>
<feature type="transmembrane region" description="Helical" evidence="6">
    <location>
        <begin position="105"/>
        <end position="131"/>
    </location>
</feature>
<organism evidence="7">
    <name type="scientific">Companilactobacillus formosensis</name>
    <dbReference type="NCBI Taxonomy" id="1617889"/>
    <lineage>
        <taxon>Bacteria</taxon>
        <taxon>Bacillati</taxon>
        <taxon>Bacillota</taxon>
        <taxon>Bacilli</taxon>
        <taxon>Lactobacillales</taxon>
        <taxon>Lactobacillaceae</taxon>
        <taxon>Companilactobacillus</taxon>
    </lineage>
</organism>
<proteinExistence type="inferred from homology"/>
<reference evidence="7" key="1">
    <citation type="submission" date="2018-01" db="EMBL/GenBank/DDBJ databases">
        <title>Genome sequnecing of Lactobacillus formosensis KACC 18721.</title>
        <authorList>
            <person name="Kim S.-J."/>
            <person name="Heo J."/>
        </authorList>
    </citation>
    <scope>NUCLEOTIDE SEQUENCE</scope>
    <source>
        <strain evidence="7">KACC 18721</strain>
    </source>
</reference>
<dbReference type="PANTHER" id="PTHR43701">
    <property type="entry name" value="MEMBRANE TRANSPORTER PROTEIN MJ0441-RELATED"/>
    <property type="match status" value="1"/>
</dbReference>
<dbReference type="InterPro" id="IPR051598">
    <property type="entry name" value="TSUP/Inactive_protease-like"/>
</dbReference>
<keyword evidence="5 6" id="KW-0472">Membrane</keyword>
<feature type="transmembrane region" description="Helical" evidence="6">
    <location>
        <begin position="41"/>
        <end position="62"/>
    </location>
</feature>